<feature type="compositionally biased region" description="Basic and acidic residues" evidence="1">
    <location>
        <begin position="1"/>
        <end position="10"/>
    </location>
</feature>
<reference evidence="3" key="1">
    <citation type="journal article" date="2019" name="Int. J. Syst. Evol. Microbiol.">
        <title>The Global Catalogue of Microorganisms (GCM) 10K type strain sequencing project: providing services to taxonomists for standard genome sequencing and annotation.</title>
        <authorList>
            <consortium name="The Broad Institute Genomics Platform"/>
            <consortium name="The Broad Institute Genome Sequencing Center for Infectious Disease"/>
            <person name="Wu L."/>
            <person name="Ma J."/>
        </authorList>
    </citation>
    <scope>NUCLEOTIDE SEQUENCE [LARGE SCALE GENOMIC DNA]</scope>
    <source>
        <strain evidence="3">JCM 16378</strain>
    </source>
</reference>
<name>A0ABP6GVR5_9MICO</name>
<evidence type="ECO:0000256" key="1">
    <source>
        <dbReference type="SAM" id="MobiDB-lite"/>
    </source>
</evidence>
<feature type="region of interest" description="Disordered" evidence="1">
    <location>
        <begin position="33"/>
        <end position="63"/>
    </location>
</feature>
<evidence type="ECO:0000313" key="2">
    <source>
        <dbReference type="EMBL" id="GAA2730268.1"/>
    </source>
</evidence>
<accession>A0ABP6GVR5</accession>
<gene>
    <name evidence="2" type="ORF">GCM10009867_01300</name>
</gene>
<organism evidence="2 3">
    <name type="scientific">Pedococcus aerophilus</name>
    <dbReference type="NCBI Taxonomy" id="436356"/>
    <lineage>
        <taxon>Bacteria</taxon>
        <taxon>Bacillati</taxon>
        <taxon>Actinomycetota</taxon>
        <taxon>Actinomycetes</taxon>
        <taxon>Micrococcales</taxon>
        <taxon>Intrasporangiaceae</taxon>
        <taxon>Pedococcus</taxon>
    </lineage>
</organism>
<dbReference type="Proteomes" id="UP001501326">
    <property type="component" value="Unassembled WGS sequence"/>
</dbReference>
<evidence type="ECO:0000313" key="3">
    <source>
        <dbReference type="Proteomes" id="UP001501326"/>
    </source>
</evidence>
<protein>
    <submittedName>
        <fullName evidence="2">Uncharacterized protein</fullName>
    </submittedName>
</protein>
<keyword evidence="3" id="KW-1185">Reference proteome</keyword>
<proteinExistence type="predicted"/>
<comment type="caution">
    <text evidence="2">The sequence shown here is derived from an EMBL/GenBank/DDBJ whole genome shotgun (WGS) entry which is preliminary data.</text>
</comment>
<sequence length="91" mass="9698">MIINDEDARGGRHGLTISSPDRFPHQLVLENPLRQKGDFFPDRPSGPETATTDTASRAPVPTLDVGTGALFTRVQLSAGGPATTRASRART</sequence>
<dbReference type="EMBL" id="BAAARN010000001">
    <property type="protein sequence ID" value="GAA2730268.1"/>
    <property type="molecule type" value="Genomic_DNA"/>
</dbReference>
<feature type="region of interest" description="Disordered" evidence="1">
    <location>
        <begin position="1"/>
        <end position="20"/>
    </location>
</feature>